<evidence type="ECO:0000256" key="5">
    <source>
        <dbReference type="SAM" id="MobiDB-lite"/>
    </source>
</evidence>
<dbReference type="GO" id="GO:0016020">
    <property type="term" value="C:membrane"/>
    <property type="evidence" value="ECO:0007669"/>
    <property type="project" value="UniProtKB-SubCell"/>
</dbReference>
<dbReference type="InterPro" id="IPR005828">
    <property type="entry name" value="MFS_sugar_transport-like"/>
</dbReference>
<feature type="transmembrane region" description="Helical" evidence="6">
    <location>
        <begin position="120"/>
        <end position="137"/>
    </location>
</feature>
<feature type="transmembrane region" description="Helical" evidence="6">
    <location>
        <begin position="381"/>
        <end position="400"/>
    </location>
</feature>
<dbReference type="InterPro" id="IPR036259">
    <property type="entry name" value="MFS_trans_sf"/>
</dbReference>
<dbReference type="AlphaFoldDB" id="A0A085NJ48"/>
<dbReference type="EMBL" id="KL367495">
    <property type="protein sequence ID" value="KFD69494.1"/>
    <property type="molecule type" value="Genomic_DNA"/>
</dbReference>
<feature type="region of interest" description="Disordered" evidence="5">
    <location>
        <begin position="501"/>
        <end position="524"/>
    </location>
</feature>
<feature type="transmembrane region" description="Helical" evidence="6">
    <location>
        <begin position="412"/>
        <end position="433"/>
    </location>
</feature>
<reference evidence="8" key="1">
    <citation type="journal article" date="2014" name="Nat. Genet.">
        <title>Genome and transcriptome of the porcine whipworm Trichuris suis.</title>
        <authorList>
            <person name="Jex A.R."/>
            <person name="Nejsum P."/>
            <person name="Schwarz E.M."/>
            <person name="Hu L."/>
            <person name="Young N.D."/>
            <person name="Hall R.S."/>
            <person name="Korhonen P.K."/>
            <person name="Liao S."/>
            <person name="Thamsborg S."/>
            <person name="Xia J."/>
            <person name="Xu P."/>
            <person name="Wang S."/>
            <person name="Scheerlinck J.P."/>
            <person name="Hofmann A."/>
            <person name="Sternberg P.W."/>
            <person name="Wang J."/>
            <person name="Gasser R.B."/>
        </authorList>
    </citation>
    <scope>NUCLEOTIDE SEQUENCE [LARGE SCALE GENOMIC DNA]</scope>
    <source>
        <strain evidence="8">DCEP-RM93F</strain>
    </source>
</reference>
<feature type="transmembrane region" description="Helical" evidence="6">
    <location>
        <begin position="231"/>
        <end position="252"/>
    </location>
</feature>
<dbReference type="Pfam" id="PF00083">
    <property type="entry name" value="Sugar_tr"/>
    <property type="match status" value="1"/>
</dbReference>
<feature type="transmembrane region" description="Helical" evidence="6">
    <location>
        <begin position="206"/>
        <end position="225"/>
    </location>
</feature>
<dbReference type="SUPFAM" id="SSF103473">
    <property type="entry name" value="MFS general substrate transporter"/>
    <property type="match status" value="1"/>
</dbReference>
<comment type="subcellular location">
    <subcellularLocation>
        <location evidence="1">Membrane</location>
        <topology evidence="1">Multi-pass membrane protein</topology>
    </subcellularLocation>
</comment>
<evidence type="ECO:0000256" key="6">
    <source>
        <dbReference type="SAM" id="Phobius"/>
    </source>
</evidence>
<feature type="transmembrane region" description="Helical" evidence="6">
    <location>
        <begin position="37"/>
        <end position="56"/>
    </location>
</feature>
<name>A0A085NJ48_9BILA</name>
<gene>
    <name evidence="8" type="ORF">M514_18366</name>
</gene>
<accession>A0A085NJ48</accession>
<dbReference type="InterPro" id="IPR020846">
    <property type="entry name" value="MFS_dom"/>
</dbReference>
<feature type="transmembrane region" description="Helical" evidence="6">
    <location>
        <begin position="473"/>
        <end position="493"/>
    </location>
</feature>
<evidence type="ECO:0000313" key="8">
    <source>
        <dbReference type="EMBL" id="KFD69494.1"/>
    </source>
</evidence>
<feature type="transmembrane region" description="Helical" evidence="6">
    <location>
        <begin position="149"/>
        <end position="167"/>
    </location>
</feature>
<dbReference type="PROSITE" id="PS50850">
    <property type="entry name" value="MFS"/>
    <property type="match status" value="1"/>
</dbReference>
<dbReference type="Proteomes" id="UP000030758">
    <property type="component" value="Unassembled WGS sequence"/>
</dbReference>
<evidence type="ECO:0000256" key="4">
    <source>
        <dbReference type="ARBA" id="ARBA00023136"/>
    </source>
</evidence>
<keyword evidence="2 6" id="KW-0812">Transmembrane</keyword>
<feature type="compositionally biased region" description="Polar residues" evidence="5">
    <location>
        <begin position="511"/>
        <end position="524"/>
    </location>
</feature>
<proteinExistence type="predicted"/>
<dbReference type="Gene3D" id="1.20.1250.20">
    <property type="entry name" value="MFS general substrate transporter like domains"/>
    <property type="match status" value="1"/>
</dbReference>
<dbReference type="PANTHER" id="PTHR24064">
    <property type="entry name" value="SOLUTE CARRIER FAMILY 22 MEMBER"/>
    <property type="match status" value="1"/>
</dbReference>
<evidence type="ECO:0000259" key="7">
    <source>
        <dbReference type="PROSITE" id="PS50850"/>
    </source>
</evidence>
<keyword evidence="3 6" id="KW-1133">Transmembrane helix</keyword>
<organism evidence="8">
    <name type="scientific">Trichuris suis</name>
    <name type="common">pig whipworm</name>
    <dbReference type="NCBI Taxonomy" id="68888"/>
    <lineage>
        <taxon>Eukaryota</taxon>
        <taxon>Metazoa</taxon>
        <taxon>Ecdysozoa</taxon>
        <taxon>Nematoda</taxon>
        <taxon>Enoplea</taxon>
        <taxon>Dorylaimia</taxon>
        <taxon>Trichinellida</taxon>
        <taxon>Trichuridae</taxon>
        <taxon>Trichuris</taxon>
    </lineage>
</organism>
<protein>
    <recommendedName>
        <fullName evidence="7">Major facilitator superfamily (MFS) profile domain-containing protein</fullName>
    </recommendedName>
</protein>
<dbReference type="GO" id="GO:0022857">
    <property type="term" value="F:transmembrane transporter activity"/>
    <property type="evidence" value="ECO:0007669"/>
    <property type="project" value="InterPro"/>
</dbReference>
<feature type="domain" description="Major facilitator superfamily (MFS) profile" evidence="7">
    <location>
        <begin position="37"/>
        <end position="497"/>
    </location>
</feature>
<evidence type="ECO:0000256" key="1">
    <source>
        <dbReference type="ARBA" id="ARBA00004141"/>
    </source>
</evidence>
<evidence type="ECO:0000256" key="3">
    <source>
        <dbReference type="ARBA" id="ARBA00022989"/>
    </source>
</evidence>
<feature type="transmembrane region" description="Helical" evidence="6">
    <location>
        <begin position="173"/>
        <end position="197"/>
    </location>
</feature>
<feature type="non-terminal residue" evidence="8">
    <location>
        <position position="524"/>
    </location>
</feature>
<sequence length="524" mass="58223">MTEQKISEISISDAISHSQEITKVELESLYYCGTYQVMVFIAFTAACFAFASNLIFMTYCAWEPPWECYTGGEIVEYSNSTADKCSAFENNQCVNITWSNVLFSSMVFEWNLLCNERKKVYLSITMQMAGHLFGVLLATQISDFYGRRVALLTITAGHAIAGIGTSFCKKWEVFTAFRFVAGFFAIGLVSTSSVYLLESVGQKKRMVLMSLGGVNTGFILTAGVAPLLGKWRLLCLCSGCAGAVSLAIIALLNETPRWLVQRGKTSEARRVYLRILRLNCKSEKQLSETQWDSFVERLKTRKTKRRSFWHLFSDSEISRKTVVVCQSMLSMTLISAVLLYSVNDLSGNLYENYAVFASVRWAGGALGMLADHFIPSLGRKLLMGILLAIVSCCFLALTITEWLECNIPHLKNILIFIGAGAFSPVWIALLLAVMELYPTSMRSIATGFSGVFGEVGSVIMPQLLLLGSLWKPGMWLVLTIVCSCFLASFTAFIPETKGKPLTDDYVKKQKTQQPVPERTSSQSQ</sequence>
<keyword evidence="4 6" id="KW-0472">Membrane</keyword>
<evidence type="ECO:0000256" key="2">
    <source>
        <dbReference type="ARBA" id="ARBA00022692"/>
    </source>
</evidence>
<feature type="transmembrane region" description="Helical" evidence="6">
    <location>
        <begin position="445"/>
        <end position="467"/>
    </location>
</feature>